<reference evidence="1 2" key="1">
    <citation type="submission" date="2015-03" db="EMBL/GenBank/DDBJ databases">
        <authorList>
            <person name="Abdul Halim M."/>
        </authorList>
    </citation>
    <scope>NUCLEOTIDE SEQUENCE [LARGE SCALE GENOMIC DNA]</scope>
    <source>
        <strain evidence="1 2">ATCC 35681</strain>
    </source>
</reference>
<evidence type="ECO:0000313" key="2">
    <source>
        <dbReference type="Proteomes" id="UP000034189"/>
    </source>
</evidence>
<dbReference type="EMBL" id="CP011114">
    <property type="protein sequence ID" value="AKG35282.1"/>
    <property type="molecule type" value="Genomic_DNA"/>
</dbReference>
<name>A0A0F7F9X7_PAEDU</name>
<dbReference type="PATRIC" id="fig|1333534.5.peg.2738"/>
<dbReference type="AlphaFoldDB" id="A0A0F7F9X7"/>
<reference evidence="1 2" key="2">
    <citation type="journal article" date="2016" name="Genome Announc.">
        <title>Genome Sequence of a Gram-Positive Diazotroph, Paenibacillus durus Type Strain ATCC 35681.</title>
        <authorList>
            <person name="Halim M.A."/>
            <person name="Rahman A.Y."/>
            <person name="Sim K.S."/>
            <person name="Yam H.C."/>
            <person name="Rahim A.A."/>
            <person name="Ghazali A.H."/>
            <person name="Najimudin N."/>
        </authorList>
    </citation>
    <scope>NUCLEOTIDE SEQUENCE [LARGE SCALE GENOMIC DNA]</scope>
    <source>
        <strain evidence="1 2">ATCC 35681</strain>
    </source>
</reference>
<accession>A0A0F7F9X7</accession>
<protein>
    <submittedName>
        <fullName evidence="1">Uncharacterized protein</fullName>
    </submittedName>
</protein>
<evidence type="ECO:0000313" key="1">
    <source>
        <dbReference type="EMBL" id="AKG35282.1"/>
    </source>
</evidence>
<gene>
    <name evidence="1" type="ORF">VK70_12415</name>
</gene>
<dbReference type="Proteomes" id="UP000034189">
    <property type="component" value="Chromosome"/>
</dbReference>
<organism evidence="1 2">
    <name type="scientific">Paenibacillus durus ATCC 35681</name>
    <dbReference type="NCBI Taxonomy" id="1333534"/>
    <lineage>
        <taxon>Bacteria</taxon>
        <taxon>Bacillati</taxon>
        <taxon>Bacillota</taxon>
        <taxon>Bacilli</taxon>
        <taxon>Bacillales</taxon>
        <taxon>Paenibacillaceae</taxon>
        <taxon>Paenibacillus</taxon>
    </lineage>
</organism>
<proteinExistence type="predicted"/>
<sequence length="320" mass="38309">MKYIFHEKIGRHMNRNFNSSFIYKVRLEFQEFLRMKERAINEQTKKRYLSDFDFYMNYYILDKVMIDDYFNIFNDLKLRHYFSRRKSSTARATIVNMVDFFYSNLKLTSGQNLSIKKELSKYGKETNEEVDFLTNLDINFIFSSAVEYRFMERDKEAKLVAPVIWSLAYHQVFEQNHILKLKTTDLNLITGEIRNLRSDNDSLILKWMTLEEKSKEILSEYIDYRNTMQIKSDKLLIIEGKEANNITINKMLNILNNRIENSNKISTKVHVQKLNRTRIYHSLLDTNGQSTIDFLRLIGLKKNTQFDNALKQYLTDLNTY</sequence>
<dbReference type="HOGENOM" id="CLU_868321_0_0_9"/>